<sequence>MSYVFVLEIRKIGRVKNLLDYFLPPVLLGRFPILETKQEVEDYTLTASAPAHFTPFLTRALLTIWHCVALTDNCAVVHRCAQTKFASPKVFVFKTNFFISLGQYIFYVILLKKNRNKRILVCSKVIASANYGKDLWHFIIIIFFFFTSNPTHVGGAKTRLLHRKLCIQTGLKMQCSSADSLVFFILPPDFTLEVVILKKKKSKKSSLIFVYLYKAKAKTYKNYNNGANYIQKELVHLIINDGVYVIKKKKKP</sequence>
<dbReference type="OrthoDB" id="1935530at2759"/>
<evidence type="ECO:0000313" key="2">
    <source>
        <dbReference type="EMBL" id="PIO30577.1"/>
    </source>
</evidence>
<dbReference type="Proteomes" id="UP000228934">
    <property type="component" value="Unassembled WGS sequence"/>
</dbReference>
<keyword evidence="1" id="KW-1133">Transmembrane helix</keyword>
<accession>A0A2G9RRT7</accession>
<reference evidence="3" key="1">
    <citation type="journal article" date="2017" name="Nat. Commun.">
        <title>The North American bullfrog draft genome provides insight into hormonal regulation of long noncoding RNA.</title>
        <authorList>
            <person name="Hammond S.A."/>
            <person name="Warren R.L."/>
            <person name="Vandervalk B.P."/>
            <person name="Kucuk E."/>
            <person name="Khan H."/>
            <person name="Gibb E.A."/>
            <person name="Pandoh P."/>
            <person name="Kirk H."/>
            <person name="Zhao Y."/>
            <person name="Jones M."/>
            <person name="Mungall A.J."/>
            <person name="Coope R."/>
            <person name="Pleasance S."/>
            <person name="Moore R.A."/>
            <person name="Holt R.A."/>
            <person name="Round J.M."/>
            <person name="Ohora S."/>
            <person name="Walle B.V."/>
            <person name="Veldhoen N."/>
            <person name="Helbing C.C."/>
            <person name="Birol I."/>
        </authorList>
    </citation>
    <scope>NUCLEOTIDE SEQUENCE [LARGE SCALE GENOMIC DNA]</scope>
</reference>
<dbReference type="AlphaFoldDB" id="A0A2G9RRT7"/>
<evidence type="ECO:0000313" key="3">
    <source>
        <dbReference type="Proteomes" id="UP000228934"/>
    </source>
</evidence>
<keyword evidence="3" id="KW-1185">Reference proteome</keyword>
<evidence type="ECO:0000256" key="1">
    <source>
        <dbReference type="SAM" id="Phobius"/>
    </source>
</evidence>
<keyword evidence="1" id="KW-0472">Membrane</keyword>
<feature type="transmembrane region" description="Helical" evidence="1">
    <location>
        <begin position="135"/>
        <end position="155"/>
    </location>
</feature>
<gene>
    <name evidence="2" type="ORF">AB205_0064480</name>
</gene>
<protein>
    <submittedName>
        <fullName evidence="2">Uncharacterized protein</fullName>
    </submittedName>
</protein>
<name>A0A2G9RRT7_AQUCT</name>
<feature type="transmembrane region" description="Helical" evidence="1">
    <location>
        <begin position="91"/>
        <end position="110"/>
    </location>
</feature>
<keyword evidence="1" id="KW-0812">Transmembrane</keyword>
<proteinExistence type="predicted"/>
<organism evidence="2 3">
    <name type="scientific">Aquarana catesbeiana</name>
    <name type="common">American bullfrog</name>
    <name type="synonym">Rana catesbeiana</name>
    <dbReference type="NCBI Taxonomy" id="8400"/>
    <lineage>
        <taxon>Eukaryota</taxon>
        <taxon>Metazoa</taxon>
        <taxon>Chordata</taxon>
        <taxon>Craniata</taxon>
        <taxon>Vertebrata</taxon>
        <taxon>Euteleostomi</taxon>
        <taxon>Amphibia</taxon>
        <taxon>Batrachia</taxon>
        <taxon>Anura</taxon>
        <taxon>Neobatrachia</taxon>
        <taxon>Ranoidea</taxon>
        <taxon>Ranidae</taxon>
        <taxon>Aquarana</taxon>
    </lineage>
</organism>
<dbReference type="EMBL" id="KV935988">
    <property type="protein sequence ID" value="PIO30577.1"/>
    <property type="molecule type" value="Genomic_DNA"/>
</dbReference>